<keyword evidence="14" id="KW-1185">Reference proteome</keyword>
<keyword evidence="10" id="KW-0511">Multifunctional enzyme</keyword>
<organism evidence="13 14">
    <name type="scientific">Brachionus calyciflorus</name>
    <dbReference type="NCBI Taxonomy" id="104777"/>
    <lineage>
        <taxon>Eukaryota</taxon>
        <taxon>Metazoa</taxon>
        <taxon>Spiralia</taxon>
        <taxon>Gnathifera</taxon>
        <taxon>Rotifera</taxon>
        <taxon>Eurotatoria</taxon>
        <taxon>Monogononta</taxon>
        <taxon>Pseudotrocha</taxon>
        <taxon>Ploima</taxon>
        <taxon>Brachionidae</taxon>
        <taxon>Brachionus</taxon>
    </lineage>
</organism>
<keyword evidence="6" id="KW-0255">Endonuclease</keyword>
<dbReference type="EMBL" id="CAJNOC010002017">
    <property type="protein sequence ID" value="CAF0906907.1"/>
    <property type="molecule type" value="Genomic_DNA"/>
</dbReference>
<keyword evidence="7" id="KW-0378">Hydrolase</keyword>
<sequence length="578" mass="66285">MPEFELVWLFLEALNPRVRAELESKNVETLNEAIRLARVYTRGLGSFALPTVVNYTRQKTDKRYPKNGNLPRSKSVHGLVCFKCKKPGHKKAQCNVKGKFDKKWTKRVNFVEEFKNGDLDKCIMEYVYTCNSSDLLCVSRFFNGHSIKFALDSKCTTSIIKKTANNSISKVDGKTDSLKVDIEGHVCDLEFLVIDHEDNDGLLGLDWFMRTGASLHPIVTEILSDEVFPIDTAEDFDMAEEDWRLESDRFAKDIKDLEKSKVDKHVIRTTDDVSIFLRPYRISIKEGELIRKEIQTMLENDIIEVSTSPWVDDILARLNGSTYYSTLDLISGYWEVEMDSKSKEKTAFSTPDGHYQFKRLPFGLKNATAEFSRIDDIIIHSKSLEEHKEHIRLVAEALRKNGLKASRLKPTKCHWFAKKVKVLGFIVLGSSIEMDPAKVRPIVDRKPPKNVKQVQEFLGATNYYRVFIKEYPLYNLLKKDVKFNWGLEHDKAFGKLKEIFISEPVLRQPDYKRKFILHTDASGYAMGAILVQIDDNGNEYVVSNSSRLLKGAEKNYSSTKKTNFNIANLVNNGEMIAK</sequence>
<dbReference type="GO" id="GO:0008270">
    <property type="term" value="F:zinc ion binding"/>
    <property type="evidence" value="ECO:0007669"/>
    <property type="project" value="UniProtKB-KW"/>
</dbReference>
<dbReference type="Gene3D" id="3.10.10.10">
    <property type="entry name" value="HIV Type 1 Reverse Transcriptase, subunit A, domain 1"/>
    <property type="match status" value="2"/>
</dbReference>
<dbReference type="InterPro" id="IPR000477">
    <property type="entry name" value="RT_dom"/>
</dbReference>
<dbReference type="InterPro" id="IPR043128">
    <property type="entry name" value="Rev_trsase/Diguanyl_cyclase"/>
</dbReference>
<keyword evidence="11" id="KW-0862">Zinc</keyword>
<dbReference type="AlphaFoldDB" id="A0A814A308"/>
<dbReference type="SUPFAM" id="SSF56672">
    <property type="entry name" value="DNA/RNA polymerases"/>
    <property type="match status" value="1"/>
</dbReference>
<dbReference type="FunFam" id="3.30.70.270:FF:000020">
    <property type="entry name" value="Transposon Tf2-6 polyprotein-like Protein"/>
    <property type="match status" value="1"/>
</dbReference>
<keyword evidence="11" id="KW-0863">Zinc-finger</keyword>
<comment type="caution">
    <text evidence="13">The sequence shown here is derived from an EMBL/GenBank/DDBJ whole genome shotgun (WGS) entry which is preliminary data.</text>
</comment>
<evidence type="ECO:0000256" key="1">
    <source>
        <dbReference type="ARBA" id="ARBA00022670"/>
    </source>
</evidence>
<dbReference type="Gene3D" id="3.30.70.270">
    <property type="match status" value="2"/>
</dbReference>
<dbReference type="GO" id="GO:0006508">
    <property type="term" value="P:proteolysis"/>
    <property type="evidence" value="ECO:0007669"/>
    <property type="project" value="UniProtKB-KW"/>
</dbReference>
<dbReference type="GO" id="GO:0003677">
    <property type="term" value="F:DNA binding"/>
    <property type="evidence" value="ECO:0007669"/>
    <property type="project" value="UniProtKB-KW"/>
</dbReference>
<dbReference type="GO" id="GO:0004519">
    <property type="term" value="F:endonuclease activity"/>
    <property type="evidence" value="ECO:0007669"/>
    <property type="project" value="UniProtKB-KW"/>
</dbReference>
<keyword evidence="3" id="KW-0548">Nucleotidyltransferase</keyword>
<dbReference type="CDD" id="cd01647">
    <property type="entry name" value="RT_LTR"/>
    <property type="match status" value="1"/>
</dbReference>
<dbReference type="OrthoDB" id="415724at2759"/>
<keyword evidence="5" id="KW-0064">Aspartyl protease</keyword>
<dbReference type="InterPro" id="IPR043502">
    <property type="entry name" value="DNA/RNA_pol_sf"/>
</dbReference>
<evidence type="ECO:0000256" key="10">
    <source>
        <dbReference type="ARBA" id="ARBA00023268"/>
    </source>
</evidence>
<dbReference type="Gene3D" id="2.40.70.10">
    <property type="entry name" value="Acid Proteases"/>
    <property type="match status" value="1"/>
</dbReference>
<dbReference type="Proteomes" id="UP000663879">
    <property type="component" value="Unassembled WGS sequence"/>
</dbReference>
<reference evidence="13" key="1">
    <citation type="submission" date="2021-02" db="EMBL/GenBank/DDBJ databases">
        <authorList>
            <person name="Nowell W R."/>
        </authorList>
    </citation>
    <scope>NUCLEOTIDE SEQUENCE</scope>
    <source>
        <strain evidence="13">Ploen Becks lab</strain>
    </source>
</reference>
<dbReference type="FunFam" id="3.10.10.10:FF:000007">
    <property type="entry name" value="Retrovirus-related Pol polyprotein from transposon 17.6-like Protein"/>
    <property type="match status" value="1"/>
</dbReference>
<feature type="domain" description="CCHC-type" evidence="12">
    <location>
        <begin position="81"/>
        <end position="94"/>
    </location>
</feature>
<evidence type="ECO:0000256" key="3">
    <source>
        <dbReference type="ARBA" id="ARBA00022695"/>
    </source>
</evidence>
<keyword evidence="1" id="KW-0645">Protease</keyword>
<gene>
    <name evidence="13" type="ORF">OXX778_LOCUS11692</name>
</gene>
<evidence type="ECO:0000256" key="8">
    <source>
        <dbReference type="ARBA" id="ARBA00022918"/>
    </source>
</evidence>
<protein>
    <recommendedName>
        <fullName evidence="12">CCHC-type domain-containing protein</fullName>
    </recommendedName>
</protein>
<dbReference type="GO" id="GO:0003964">
    <property type="term" value="F:RNA-directed DNA polymerase activity"/>
    <property type="evidence" value="ECO:0007669"/>
    <property type="project" value="UniProtKB-KW"/>
</dbReference>
<dbReference type="SUPFAM" id="SSF57756">
    <property type="entry name" value="Retrovirus zinc finger-like domains"/>
    <property type="match status" value="1"/>
</dbReference>
<dbReference type="PANTHER" id="PTHR37984:SF5">
    <property type="entry name" value="PROTEIN NYNRIN-LIKE"/>
    <property type="match status" value="1"/>
</dbReference>
<proteinExistence type="predicted"/>
<evidence type="ECO:0000256" key="9">
    <source>
        <dbReference type="ARBA" id="ARBA00023125"/>
    </source>
</evidence>
<keyword evidence="9" id="KW-0238">DNA-binding</keyword>
<evidence type="ECO:0000256" key="7">
    <source>
        <dbReference type="ARBA" id="ARBA00022801"/>
    </source>
</evidence>
<evidence type="ECO:0000256" key="6">
    <source>
        <dbReference type="ARBA" id="ARBA00022759"/>
    </source>
</evidence>
<evidence type="ECO:0000256" key="4">
    <source>
        <dbReference type="ARBA" id="ARBA00022722"/>
    </source>
</evidence>
<evidence type="ECO:0000313" key="14">
    <source>
        <dbReference type="Proteomes" id="UP000663879"/>
    </source>
</evidence>
<keyword evidence="8" id="KW-0695">RNA-directed DNA polymerase</keyword>
<dbReference type="Pfam" id="PF00078">
    <property type="entry name" value="RVT_1"/>
    <property type="match status" value="2"/>
</dbReference>
<keyword evidence="4" id="KW-0540">Nuclease</keyword>
<dbReference type="InterPro" id="IPR041577">
    <property type="entry name" value="RT_RNaseH_2"/>
</dbReference>
<keyword evidence="2" id="KW-0808">Transferase</keyword>
<accession>A0A814A308</accession>
<name>A0A814A308_9BILA</name>
<evidence type="ECO:0000256" key="5">
    <source>
        <dbReference type="ARBA" id="ARBA00022750"/>
    </source>
</evidence>
<dbReference type="InterPro" id="IPR036875">
    <property type="entry name" value="Znf_CCHC_sf"/>
</dbReference>
<dbReference type="CDD" id="cd00303">
    <property type="entry name" value="retropepsin_like"/>
    <property type="match status" value="1"/>
</dbReference>
<keyword evidence="11" id="KW-0479">Metal-binding</keyword>
<dbReference type="InterPro" id="IPR050951">
    <property type="entry name" value="Retrovirus_Pol_polyprotein"/>
</dbReference>
<dbReference type="InterPro" id="IPR021109">
    <property type="entry name" value="Peptidase_aspartic_dom_sf"/>
</dbReference>
<dbReference type="PANTHER" id="PTHR37984">
    <property type="entry name" value="PROTEIN CBG26694"/>
    <property type="match status" value="1"/>
</dbReference>
<dbReference type="PROSITE" id="PS50158">
    <property type="entry name" value="ZF_CCHC"/>
    <property type="match status" value="1"/>
</dbReference>
<dbReference type="GO" id="GO:0004190">
    <property type="term" value="F:aspartic-type endopeptidase activity"/>
    <property type="evidence" value="ECO:0007669"/>
    <property type="project" value="UniProtKB-KW"/>
</dbReference>
<evidence type="ECO:0000313" key="13">
    <source>
        <dbReference type="EMBL" id="CAF0906907.1"/>
    </source>
</evidence>
<evidence type="ECO:0000256" key="11">
    <source>
        <dbReference type="PROSITE-ProRule" id="PRU00047"/>
    </source>
</evidence>
<evidence type="ECO:0000259" key="12">
    <source>
        <dbReference type="PROSITE" id="PS50158"/>
    </source>
</evidence>
<evidence type="ECO:0000256" key="2">
    <source>
        <dbReference type="ARBA" id="ARBA00022679"/>
    </source>
</evidence>
<dbReference type="Pfam" id="PF17919">
    <property type="entry name" value="RT_RNaseH_2"/>
    <property type="match status" value="1"/>
</dbReference>
<dbReference type="InterPro" id="IPR001878">
    <property type="entry name" value="Znf_CCHC"/>
</dbReference>